<dbReference type="CDD" id="cd11528">
    <property type="entry name" value="NTP-PPase_MazG_Nterm"/>
    <property type="match status" value="1"/>
</dbReference>
<dbReference type="SUPFAM" id="SSF101386">
    <property type="entry name" value="all-alpha NTP pyrophosphatases"/>
    <property type="match status" value="2"/>
</dbReference>
<dbReference type="GO" id="GO:0046076">
    <property type="term" value="P:dTTP catabolic process"/>
    <property type="evidence" value="ECO:0007669"/>
    <property type="project" value="TreeGrafter"/>
</dbReference>
<dbReference type="AlphaFoldDB" id="A0A2S5G6D6"/>
<dbReference type="Pfam" id="PF03819">
    <property type="entry name" value="MazG"/>
    <property type="match status" value="2"/>
</dbReference>
<dbReference type="CDD" id="cd11723">
    <property type="entry name" value="YabN_N_like"/>
    <property type="match status" value="1"/>
</dbReference>
<dbReference type="EMBL" id="PREZ01000011">
    <property type="protein sequence ID" value="PPA68542.1"/>
    <property type="molecule type" value="Genomic_DNA"/>
</dbReference>
<evidence type="ECO:0000259" key="1">
    <source>
        <dbReference type="Pfam" id="PF00590"/>
    </source>
</evidence>
<dbReference type="SUPFAM" id="SSF53790">
    <property type="entry name" value="Tetrapyrrole methylase"/>
    <property type="match status" value="1"/>
</dbReference>
<dbReference type="GO" id="GO:0006203">
    <property type="term" value="P:dGTP catabolic process"/>
    <property type="evidence" value="ECO:0007669"/>
    <property type="project" value="TreeGrafter"/>
</dbReference>
<dbReference type="GO" id="GO:0046081">
    <property type="term" value="P:dUTP catabolic process"/>
    <property type="evidence" value="ECO:0007669"/>
    <property type="project" value="TreeGrafter"/>
</dbReference>
<protein>
    <submittedName>
        <fullName evidence="3">Nucleoside triphosphate pyrophosphohydrolase</fullName>
    </submittedName>
</protein>
<comment type="caution">
    <text evidence="3">The sequence shown here is derived from an EMBL/GenBank/DDBJ whole genome shotgun (WGS) entry which is preliminary data.</text>
</comment>
<evidence type="ECO:0000313" key="3">
    <source>
        <dbReference type="EMBL" id="PPA68542.1"/>
    </source>
</evidence>
<dbReference type="InterPro" id="IPR000878">
    <property type="entry name" value="4pyrrol_Mease"/>
</dbReference>
<dbReference type="InterPro" id="IPR011551">
    <property type="entry name" value="NTP_PyrPHydrolase_MazG"/>
</dbReference>
<dbReference type="GO" id="GO:0008168">
    <property type="term" value="F:methyltransferase activity"/>
    <property type="evidence" value="ECO:0007669"/>
    <property type="project" value="InterPro"/>
</dbReference>
<feature type="domain" description="NTP pyrophosphohydrolase MazG-like" evidence="2">
    <location>
        <begin position="398"/>
        <end position="456"/>
    </location>
</feature>
<dbReference type="InterPro" id="IPR035996">
    <property type="entry name" value="4pyrrol_Methylase_sf"/>
</dbReference>
<dbReference type="InterPro" id="IPR004518">
    <property type="entry name" value="MazG-like_dom"/>
</dbReference>
<dbReference type="CDD" id="cd11529">
    <property type="entry name" value="NTP-PPase_MazG_Cterm"/>
    <property type="match status" value="1"/>
</dbReference>
<evidence type="ECO:0000313" key="4">
    <source>
        <dbReference type="Proteomes" id="UP000239047"/>
    </source>
</evidence>
<keyword evidence="4" id="KW-1185">Reference proteome</keyword>
<dbReference type="NCBIfam" id="TIGR00444">
    <property type="entry name" value="mazG"/>
    <property type="match status" value="1"/>
</dbReference>
<sequence length="487" mass="54755">MAKHIDIIGLGAGDLDQLPLGIYKKLTQAPSIIARTLSHPVIEALKKEGLAFSSFDYVYEAHDRFEDVYEEIAGTLIKQAEEGPVMYAVPGHPLVAEQTVQILLEYQRKGIVTVTVHGGQSFLDDLFTAVEIDPIEGFQLLDGTALERDGLQVTQHIIIGQVYDAFIASEVKLTLMEKYPDEHPVTIVTAAGSSGQQMTTVPLYELDHGMALSNLTSVYVPPLKEDQLNGEFFKLRQIIAALRSPTGCPWDREQTHESLKKHLIEEAYELLEAIDQKDYDHITEELGDVLLQVMLHAQIGEDDGYFTIQDVISTLSEKMIRRHPHVFGDVKAETTEDVMKNWKAIKQKEKGDTKEYTSFLKDTGAGKPALIQAAEIQKAAAKAGFDWEDHSGAWDKFEEEWQEFQEEVANGNKEASLKEFGDVLFALVNVSRFHDIHAEEALIMTNQKFKARFMHVEKCVQASGKPFNAHTLQELDQFWDEAKRKGL</sequence>
<proteinExistence type="predicted"/>
<keyword evidence="3" id="KW-0378">Hydrolase</keyword>
<reference evidence="3 4" key="1">
    <citation type="submission" date="2018-02" db="EMBL/GenBank/DDBJ databases">
        <title>Jeotgalibacillus proteolyticum sp. nov. a protease producing bacterium isolated from ocean sediments of Laizhou Bay.</title>
        <authorList>
            <person name="Li Y."/>
        </authorList>
    </citation>
    <scope>NUCLEOTIDE SEQUENCE [LARGE SCALE GENOMIC DNA]</scope>
    <source>
        <strain evidence="3 4">22-7</strain>
    </source>
</reference>
<evidence type="ECO:0000259" key="2">
    <source>
        <dbReference type="Pfam" id="PF03819"/>
    </source>
</evidence>
<dbReference type="GO" id="GO:0046047">
    <property type="term" value="P:TTP catabolic process"/>
    <property type="evidence" value="ECO:0007669"/>
    <property type="project" value="TreeGrafter"/>
</dbReference>
<dbReference type="PANTHER" id="PTHR30522">
    <property type="entry name" value="NUCLEOSIDE TRIPHOSPHATE PYROPHOSPHOHYDROLASE"/>
    <property type="match status" value="1"/>
</dbReference>
<dbReference type="Gene3D" id="3.40.1010.10">
    <property type="entry name" value="Cobalt-precorrin-4 Transmethylase, Domain 1"/>
    <property type="match status" value="1"/>
</dbReference>
<dbReference type="NCBIfam" id="NF007113">
    <property type="entry name" value="PRK09562.1"/>
    <property type="match status" value="1"/>
</dbReference>
<feature type="domain" description="Tetrapyrrole methylase" evidence="1">
    <location>
        <begin position="7"/>
        <end position="207"/>
    </location>
</feature>
<dbReference type="InterPro" id="IPR024180">
    <property type="entry name" value="Tetrapyrrole_Mease/MazG_pred"/>
</dbReference>
<dbReference type="InterPro" id="IPR035013">
    <property type="entry name" value="YabN_N"/>
</dbReference>
<dbReference type="FunFam" id="3.40.1010.10:FF:000008">
    <property type="entry name" value="Similar to nucleoside triphosphate pyrophosphohydrolase, MazG"/>
    <property type="match status" value="1"/>
</dbReference>
<dbReference type="GO" id="GO:0046052">
    <property type="term" value="P:UTP catabolic process"/>
    <property type="evidence" value="ECO:0007669"/>
    <property type="project" value="TreeGrafter"/>
</dbReference>
<dbReference type="GO" id="GO:0047429">
    <property type="term" value="F:nucleoside triphosphate diphosphatase activity"/>
    <property type="evidence" value="ECO:0007669"/>
    <property type="project" value="InterPro"/>
</dbReference>
<dbReference type="FunFam" id="1.10.287.1080:FF:000003">
    <property type="entry name" value="Nucleoside triphosphate pyrophosphohydrolase"/>
    <property type="match status" value="1"/>
</dbReference>
<dbReference type="InterPro" id="IPR048011">
    <property type="entry name" value="NTP-PPase_MazG-like_C"/>
</dbReference>
<dbReference type="Proteomes" id="UP000239047">
    <property type="component" value="Unassembled WGS sequence"/>
</dbReference>
<dbReference type="InterPro" id="IPR048015">
    <property type="entry name" value="NTP-PPase_MazG-like_N"/>
</dbReference>
<feature type="domain" description="NTP pyrophosphohydrolase MazG-like" evidence="2">
    <location>
        <begin position="254"/>
        <end position="327"/>
    </location>
</feature>
<organism evidence="3 4">
    <name type="scientific">Jeotgalibacillus proteolyticus</name>
    <dbReference type="NCBI Taxonomy" id="2082395"/>
    <lineage>
        <taxon>Bacteria</taxon>
        <taxon>Bacillati</taxon>
        <taxon>Bacillota</taxon>
        <taxon>Bacilli</taxon>
        <taxon>Bacillales</taxon>
        <taxon>Caryophanaceae</taxon>
        <taxon>Jeotgalibacillus</taxon>
    </lineage>
</organism>
<dbReference type="FunFam" id="1.10.287.1080:FF:000001">
    <property type="entry name" value="Nucleoside triphosphate pyrophosphohydrolase"/>
    <property type="match status" value="1"/>
</dbReference>
<dbReference type="PANTHER" id="PTHR30522:SF0">
    <property type="entry name" value="NUCLEOSIDE TRIPHOSPHATE PYROPHOSPHOHYDROLASE"/>
    <property type="match status" value="1"/>
</dbReference>
<dbReference type="GO" id="GO:0046061">
    <property type="term" value="P:dATP catabolic process"/>
    <property type="evidence" value="ECO:0007669"/>
    <property type="project" value="TreeGrafter"/>
</dbReference>
<dbReference type="InterPro" id="IPR014777">
    <property type="entry name" value="4pyrrole_Mease_sub1"/>
</dbReference>
<dbReference type="Pfam" id="PF00590">
    <property type="entry name" value="TP_methylase"/>
    <property type="match status" value="1"/>
</dbReference>
<accession>A0A2S5G6D6</accession>
<gene>
    <name evidence="3" type="ORF">C4B60_20510</name>
</gene>
<dbReference type="OrthoDB" id="9808939at2"/>
<name>A0A2S5G6D6_9BACL</name>
<dbReference type="PIRSF" id="PIRSF002845">
    <property type="entry name" value="Ttrprl_mtas_MazG"/>
    <property type="match status" value="1"/>
</dbReference>
<dbReference type="GO" id="GO:0006950">
    <property type="term" value="P:response to stress"/>
    <property type="evidence" value="ECO:0007669"/>
    <property type="project" value="UniProtKB-ARBA"/>
</dbReference>
<dbReference type="RefSeq" id="WP_104059829.1">
    <property type="nucleotide sequence ID" value="NZ_PREZ01000011.1"/>
</dbReference>
<dbReference type="Gene3D" id="1.10.287.1080">
    <property type="entry name" value="MazG-like"/>
    <property type="match status" value="2"/>
</dbReference>